<proteinExistence type="predicted"/>
<organism evidence="2 3">
    <name type="scientific">Chaetomium fimeti</name>
    <dbReference type="NCBI Taxonomy" id="1854472"/>
    <lineage>
        <taxon>Eukaryota</taxon>
        <taxon>Fungi</taxon>
        <taxon>Dikarya</taxon>
        <taxon>Ascomycota</taxon>
        <taxon>Pezizomycotina</taxon>
        <taxon>Sordariomycetes</taxon>
        <taxon>Sordariomycetidae</taxon>
        <taxon>Sordariales</taxon>
        <taxon>Chaetomiaceae</taxon>
        <taxon>Chaetomium</taxon>
    </lineage>
</organism>
<dbReference type="AlphaFoldDB" id="A0AAE0LMU9"/>
<dbReference type="EMBL" id="JAUEPN010000012">
    <property type="protein sequence ID" value="KAK3290690.1"/>
    <property type="molecule type" value="Genomic_DNA"/>
</dbReference>
<feature type="region of interest" description="Disordered" evidence="1">
    <location>
        <begin position="149"/>
        <end position="168"/>
    </location>
</feature>
<evidence type="ECO:0000313" key="3">
    <source>
        <dbReference type="Proteomes" id="UP001278766"/>
    </source>
</evidence>
<name>A0AAE0LMU9_9PEZI</name>
<dbReference type="RefSeq" id="XP_062654204.1">
    <property type="nucleotide sequence ID" value="XM_062808277.1"/>
</dbReference>
<reference evidence="2" key="2">
    <citation type="submission" date="2023-06" db="EMBL/GenBank/DDBJ databases">
        <authorList>
            <consortium name="Lawrence Berkeley National Laboratory"/>
            <person name="Haridas S."/>
            <person name="Hensen N."/>
            <person name="Bonometti L."/>
            <person name="Westerberg I."/>
            <person name="Brannstrom I.O."/>
            <person name="Guillou S."/>
            <person name="Cros-Aarteil S."/>
            <person name="Calhoun S."/>
            <person name="Kuo A."/>
            <person name="Mondo S."/>
            <person name="Pangilinan J."/>
            <person name="Riley R."/>
            <person name="Labutti K."/>
            <person name="Andreopoulos B."/>
            <person name="Lipzen A."/>
            <person name="Chen C."/>
            <person name="Yanf M."/>
            <person name="Daum C."/>
            <person name="Ng V."/>
            <person name="Clum A."/>
            <person name="Steindorff A."/>
            <person name="Ohm R."/>
            <person name="Martin F."/>
            <person name="Silar P."/>
            <person name="Natvig D."/>
            <person name="Lalanne C."/>
            <person name="Gautier V."/>
            <person name="Ament-Velasquez S.L."/>
            <person name="Kruys A."/>
            <person name="Hutchinson M.I."/>
            <person name="Powell A.J."/>
            <person name="Barry K."/>
            <person name="Miller A.N."/>
            <person name="Grigoriev I.V."/>
            <person name="Debuchy R."/>
            <person name="Gladieux P."/>
            <person name="Thoren M.H."/>
            <person name="Johannesson H."/>
        </authorList>
    </citation>
    <scope>NUCLEOTIDE SEQUENCE</scope>
    <source>
        <strain evidence="2">CBS 168.71</strain>
    </source>
</reference>
<comment type="caution">
    <text evidence="2">The sequence shown here is derived from an EMBL/GenBank/DDBJ whole genome shotgun (WGS) entry which is preliminary data.</text>
</comment>
<dbReference type="GeneID" id="87845225"/>
<evidence type="ECO:0000256" key="1">
    <source>
        <dbReference type="SAM" id="MobiDB-lite"/>
    </source>
</evidence>
<keyword evidence="3" id="KW-1185">Reference proteome</keyword>
<feature type="compositionally biased region" description="Polar residues" evidence="1">
    <location>
        <begin position="159"/>
        <end position="168"/>
    </location>
</feature>
<sequence>MAAKVDSAMAELGLQMNRAELLTQELNRRDTFISRNTLRGPEAYSAAAPEAHPGLFVVGSDDEGDSSDSDSDSDSDSNNDEIVESFRGTKAARSPTILLVAQVQPSQIRPITLSPKDQTTILPPEIQKQDDKPGTVIVDQNTEIPPDIKSFATRRATDSTKGNPPSQG</sequence>
<protein>
    <submittedName>
        <fullName evidence="2">Uncharacterized protein</fullName>
    </submittedName>
</protein>
<gene>
    <name evidence="2" type="ORF">B0H64DRAFT_478991</name>
</gene>
<evidence type="ECO:0000313" key="2">
    <source>
        <dbReference type="EMBL" id="KAK3290690.1"/>
    </source>
</evidence>
<dbReference type="Proteomes" id="UP001278766">
    <property type="component" value="Unassembled WGS sequence"/>
</dbReference>
<accession>A0AAE0LMU9</accession>
<feature type="compositionally biased region" description="Acidic residues" evidence="1">
    <location>
        <begin position="60"/>
        <end position="83"/>
    </location>
</feature>
<feature type="region of interest" description="Disordered" evidence="1">
    <location>
        <begin position="43"/>
        <end position="89"/>
    </location>
</feature>
<reference evidence="2" key="1">
    <citation type="journal article" date="2023" name="Mol. Phylogenet. Evol.">
        <title>Genome-scale phylogeny and comparative genomics of the fungal order Sordariales.</title>
        <authorList>
            <person name="Hensen N."/>
            <person name="Bonometti L."/>
            <person name="Westerberg I."/>
            <person name="Brannstrom I.O."/>
            <person name="Guillou S."/>
            <person name="Cros-Aarteil S."/>
            <person name="Calhoun S."/>
            <person name="Haridas S."/>
            <person name="Kuo A."/>
            <person name="Mondo S."/>
            <person name="Pangilinan J."/>
            <person name="Riley R."/>
            <person name="LaButti K."/>
            <person name="Andreopoulos B."/>
            <person name="Lipzen A."/>
            <person name="Chen C."/>
            <person name="Yan M."/>
            <person name="Daum C."/>
            <person name="Ng V."/>
            <person name="Clum A."/>
            <person name="Steindorff A."/>
            <person name="Ohm R.A."/>
            <person name="Martin F."/>
            <person name="Silar P."/>
            <person name="Natvig D.O."/>
            <person name="Lalanne C."/>
            <person name="Gautier V."/>
            <person name="Ament-Velasquez S.L."/>
            <person name="Kruys A."/>
            <person name="Hutchinson M.I."/>
            <person name="Powell A.J."/>
            <person name="Barry K."/>
            <person name="Miller A.N."/>
            <person name="Grigoriev I.V."/>
            <person name="Debuchy R."/>
            <person name="Gladieux P."/>
            <person name="Hiltunen Thoren M."/>
            <person name="Johannesson H."/>
        </authorList>
    </citation>
    <scope>NUCLEOTIDE SEQUENCE</scope>
    <source>
        <strain evidence="2">CBS 168.71</strain>
    </source>
</reference>